<accession>A0A653BB25</accession>
<evidence type="ECO:0000256" key="1">
    <source>
        <dbReference type="SAM" id="MobiDB-lite"/>
    </source>
</evidence>
<dbReference type="PROSITE" id="PS51257">
    <property type="entry name" value="PROKAR_LIPOPROTEIN"/>
    <property type="match status" value="1"/>
</dbReference>
<sequence>MGASRLFGGILTLALLGGCASLREQLLAADYPPTYVDGFEAGCSSGRATAGPLGGFDKAPLRYQREPLYAQGWDDGFRQCEQVQHADDWRWARDQQRSDREWRHQVDQAMASALRR</sequence>
<feature type="compositionally biased region" description="Basic and acidic residues" evidence="1">
    <location>
        <begin position="94"/>
        <end position="106"/>
    </location>
</feature>
<name>A0A653BB25_ECTOL</name>
<reference evidence="2" key="1">
    <citation type="submission" date="2018-11" db="EMBL/GenBank/DDBJ databases">
        <authorList>
            <consortium name="Genoscope - CEA"/>
            <person name="William W."/>
        </authorList>
    </citation>
    <scope>NUCLEOTIDE SEQUENCE [LARGE SCALE GENOMIC DNA]</scope>
    <source>
        <strain evidence="2">T9AD</strain>
    </source>
</reference>
<evidence type="ECO:0000313" key="2">
    <source>
        <dbReference type="EMBL" id="VDN65876.1"/>
    </source>
</evidence>
<gene>
    <name evidence="2" type="ORF">POT9AD_4901</name>
</gene>
<dbReference type="OrthoDB" id="5540985at2"/>
<protein>
    <submittedName>
        <fullName evidence="2">Uncharacterized protein</fullName>
    </submittedName>
</protein>
<dbReference type="EMBL" id="LR130779">
    <property type="protein sequence ID" value="VDN65876.1"/>
    <property type="molecule type" value="Genomic_DNA"/>
</dbReference>
<dbReference type="AlphaFoldDB" id="A0A653BB25"/>
<proteinExistence type="predicted"/>
<organism evidence="2">
    <name type="scientific">Ectopseudomonas oleovorans</name>
    <name type="common">Pseudomonas oleovorans</name>
    <dbReference type="NCBI Taxonomy" id="301"/>
    <lineage>
        <taxon>Bacteria</taxon>
        <taxon>Pseudomonadati</taxon>
        <taxon>Pseudomonadota</taxon>
        <taxon>Gammaproteobacteria</taxon>
        <taxon>Pseudomonadales</taxon>
        <taxon>Pseudomonadaceae</taxon>
        <taxon>Ectopseudomonas</taxon>
    </lineage>
</organism>
<feature type="region of interest" description="Disordered" evidence="1">
    <location>
        <begin position="94"/>
        <end position="116"/>
    </location>
</feature>